<dbReference type="Proteomes" id="UP000092993">
    <property type="component" value="Unassembled WGS sequence"/>
</dbReference>
<protein>
    <submittedName>
        <fullName evidence="2">Uncharacterized protein</fullName>
    </submittedName>
</protein>
<name>A0A1C7MNE6_GRIFR</name>
<evidence type="ECO:0000313" key="3">
    <source>
        <dbReference type="Proteomes" id="UP000092993"/>
    </source>
</evidence>
<organism evidence="2 3">
    <name type="scientific">Grifola frondosa</name>
    <name type="common">Maitake</name>
    <name type="synonym">Polyporus frondosus</name>
    <dbReference type="NCBI Taxonomy" id="5627"/>
    <lineage>
        <taxon>Eukaryota</taxon>
        <taxon>Fungi</taxon>
        <taxon>Dikarya</taxon>
        <taxon>Basidiomycota</taxon>
        <taxon>Agaricomycotina</taxon>
        <taxon>Agaricomycetes</taxon>
        <taxon>Polyporales</taxon>
        <taxon>Grifolaceae</taxon>
        <taxon>Grifola</taxon>
    </lineage>
</organism>
<keyword evidence="1" id="KW-0472">Membrane</keyword>
<evidence type="ECO:0000256" key="1">
    <source>
        <dbReference type="SAM" id="Phobius"/>
    </source>
</evidence>
<keyword evidence="3" id="KW-1185">Reference proteome</keyword>
<keyword evidence="1" id="KW-0812">Transmembrane</keyword>
<accession>A0A1C7MNE6</accession>
<comment type="caution">
    <text evidence="2">The sequence shown here is derived from an EMBL/GenBank/DDBJ whole genome shotgun (WGS) entry which is preliminary data.</text>
</comment>
<proteinExistence type="predicted"/>
<dbReference type="AlphaFoldDB" id="A0A1C7MNE6"/>
<sequence length="133" mass="14672">MGSPRHSKVPASEDLIHNPTDQWQEAQKVTSPQICQDATPAWTLVWFSVQVMQATSSGCARAVEDHWMPPDLKTSPTSAATFLLFYYTFFFIFSSCVMFGSCLWILGSLVAERVPARANVSGDVGDLRSPCLP</sequence>
<dbReference type="EMBL" id="LUGG01000002">
    <property type="protein sequence ID" value="OBZ77916.1"/>
    <property type="molecule type" value="Genomic_DNA"/>
</dbReference>
<keyword evidence="1" id="KW-1133">Transmembrane helix</keyword>
<feature type="transmembrane region" description="Helical" evidence="1">
    <location>
        <begin position="84"/>
        <end position="107"/>
    </location>
</feature>
<gene>
    <name evidence="2" type="ORF">A0H81_01804</name>
</gene>
<reference evidence="2 3" key="1">
    <citation type="submission" date="2016-03" db="EMBL/GenBank/DDBJ databases">
        <title>Whole genome sequencing of Grifola frondosa 9006-11.</title>
        <authorList>
            <person name="Min B."/>
            <person name="Park H."/>
            <person name="Kim J.-G."/>
            <person name="Cho H."/>
            <person name="Oh Y.-L."/>
            <person name="Kong W.-S."/>
            <person name="Choi I.-G."/>
        </authorList>
    </citation>
    <scope>NUCLEOTIDE SEQUENCE [LARGE SCALE GENOMIC DNA]</scope>
    <source>
        <strain evidence="2 3">9006-11</strain>
    </source>
</reference>
<evidence type="ECO:0000313" key="2">
    <source>
        <dbReference type="EMBL" id="OBZ77916.1"/>
    </source>
</evidence>